<name>A0A0D3JHG9_EMIH1</name>
<dbReference type="AlphaFoldDB" id="A0A0D3JHG9"/>
<dbReference type="KEGG" id="ehx:EMIHUDRAFT_447741"/>
<evidence type="ECO:0000259" key="3">
    <source>
        <dbReference type="SMART" id="SM00829"/>
    </source>
</evidence>
<dbReference type="GO" id="GO:0005829">
    <property type="term" value="C:cytosol"/>
    <property type="evidence" value="ECO:0007669"/>
    <property type="project" value="TreeGrafter"/>
</dbReference>
<dbReference type="GeneID" id="17268501"/>
<dbReference type="GO" id="GO:0035925">
    <property type="term" value="F:mRNA 3'-UTR AU-rich region binding"/>
    <property type="evidence" value="ECO:0007669"/>
    <property type="project" value="TreeGrafter"/>
</dbReference>
<proteinExistence type="predicted"/>
<dbReference type="PaxDb" id="2903-EOD22954"/>
<dbReference type="PANTHER" id="PTHR48106:SF13">
    <property type="entry name" value="QUINONE OXIDOREDUCTASE-RELATED"/>
    <property type="match status" value="1"/>
</dbReference>
<dbReference type="InterPro" id="IPR020843">
    <property type="entry name" value="ER"/>
</dbReference>
<dbReference type="Gene3D" id="3.40.50.720">
    <property type="entry name" value="NAD(P)-binding Rossmann-like Domain"/>
    <property type="match status" value="1"/>
</dbReference>
<dbReference type="SUPFAM" id="SSF51735">
    <property type="entry name" value="NAD(P)-binding Rossmann-fold domains"/>
    <property type="match status" value="1"/>
</dbReference>
<evidence type="ECO:0000256" key="2">
    <source>
        <dbReference type="ARBA" id="ARBA00023002"/>
    </source>
</evidence>
<dbReference type="STRING" id="2903.R1EQ29"/>
<reference evidence="5" key="1">
    <citation type="journal article" date="2013" name="Nature">
        <title>Pan genome of the phytoplankton Emiliania underpins its global distribution.</title>
        <authorList>
            <person name="Read B.A."/>
            <person name="Kegel J."/>
            <person name="Klute M.J."/>
            <person name="Kuo A."/>
            <person name="Lefebvre S.C."/>
            <person name="Maumus F."/>
            <person name="Mayer C."/>
            <person name="Miller J."/>
            <person name="Monier A."/>
            <person name="Salamov A."/>
            <person name="Young J."/>
            <person name="Aguilar M."/>
            <person name="Claverie J.M."/>
            <person name="Frickenhaus S."/>
            <person name="Gonzalez K."/>
            <person name="Herman E.K."/>
            <person name="Lin Y.C."/>
            <person name="Napier J."/>
            <person name="Ogata H."/>
            <person name="Sarno A.F."/>
            <person name="Shmutz J."/>
            <person name="Schroeder D."/>
            <person name="de Vargas C."/>
            <person name="Verret F."/>
            <person name="von Dassow P."/>
            <person name="Valentin K."/>
            <person name="Van de Peer Y."/>
            <person name="Wheeler G."/>
            <person name="Dacks J.B."/>
            <person name="Delwiche C.F."/>
            <person name="Dyhrman S.T."/>
            <person name="Glockner G."/>
            <person name="John U."/>
            <person name="Richards T."/>
            <person name="Worden A.Z."/>
            <person name="Zhang X."/>
            <person name="Grigoriev I.V."/>
            <person name="Allen A.E."/>
            <person name="Bidle K."/>
            <person name="Borodovsky M."/>
            <person name="Bowler C."/>
            <person name="Brownlee C."/>
            <person name="Cock J.M."/>
            <person name="Elias M."/>
            <person name="Gladyshev V.N."/>
            <person name="Groth M."/>
            <person name="Guda C."/>
            <person name="Hadaegh A."/>
            <person name="Iglesias-Rodriguez M.D."/>
            <person name="Jenkins J."/>
            <person name="Jones B.M."/>
            <person name="Lawson T."/>
            <person name="Leese F."/>
            <person name="Lindquist E."/>
            <person name="Lobanov A."/>
            <person name="Lomsadze A."/>
            <person name="Malik S.B."/>
            <person name="Marsh M.E."/>
            <person name="Mackinder L."/>
            <person name="Mock T."/>
            <person name="Mueller-Roeber B."/>
            <person name="Pagarete A."/>
            <person name="Parker M."/>
            <person name="Probert I."/>
            <person name="Quesneville H."/>
            <person name="Raines C."/>
            <person name="Rensing S.A."/>
            <person name="Riano-Pachon D.M."/>
            <person name="Richier S."/>
            <person name="Rokitta S."/>
            <person name="Shiraiwa Y."/>
            <person name="Soanes D.M."/>
            <person name="van der Giezen M."/>
            <person name="Wahlund T.M."/>
            <person name="Williams B."/>
            <person name="Wilson W."/>
            <person name="Wolfe G."/>
            <person name="Wurch L.L."/>
        </authorList>
    </citation>
    <scope>NUCLEOTIDE SEQUENCE</scope>
</reference>
<dbReference type="InterPro" id="IPR036291">
    <property type="entry name" value="NAD(P)-bd_dom_sf"/>
</dbReference>
<dbReference type="SMART" id="SM00829">
    <property type="entry name" value="PKS_ER"/>
    <property type="match status" value="1"/>
</dbReference>
<organism evidence="4 5">
    <name type="scientific">Emiliania huxleyi (strain CCMP1516)</name>
    <dbReference type="NCBI Taxonomy" id="280463"/>
    <lineage>
        <taxon>Eukaryota</taxon>
        <taxon>Haptista</taxon>
        <taxon>Haptophyta</taxon>
        <taxon>Prymnesiophyceae</taxon>
        <taxon>Isochrysidales</taxon>
        <taxon>Noelaerhabdaceae</taxon>
        <taxon>Emiliania</taxon>
    </lineage>
</organism>
<dbReference type="Pfam" id="PF00107">
    <property type="entry name" value="ADH_zinc_N"/>
    <property type="match status" value="1"/>
</dbReference>
<dbReference type="SUPFAM" id="SSF50129">
    <property type="entry name" value="GroES-like"/>
    <property type="match status" value="1"/>
</dbReference>
<dbReference type="RefSeq" id="XP_005775383.1">
    <property type="nucleotide sequence ID" value="XM_005775326.1"/>
</dbReference>
<protein>
    <recommendedName>
        <fullName evidence="3">Enoyl reductase (ER) domain-containing protein</fullName>
    </recommendedName>
</protein>
<dbReference type="Proteomes" id="UP000013827">
    <property type="component" value="Unassembled WGS sequence"/>
</dbReference>
<dbReference type="Pfam" id="PF08240">
    <property type="entry name" value="ADH_N"/>
    <property type="match status" value="1"/>
</dbReference>
<keyword evidence="5" id="KW-1185">Reference proteome</keyword>
<dbReference type="GO" id="GO:0003960">
    <property type="term" value="F:quinone reductase (NADPH) activity"/>
    <property type="evidence" value="ECO:0007669"/>
    <property type="project" value="TreeGrafter"/>
</dbReference>
<keyword evidence="1" id="KW-0521">NADP</keyword>
<keyword evidence="2" id="KW-0560">Oxidoreductase</keyword>
<evidence type="ECO:0000313" key="4">
    <source>
        <dbReference type="EnsemblProtists" id="EOD22954"/>
    </source>
</evidence>
<dbReference type="PANTHER" id="PTHR48106">
    <property type="entry name" value="QUINONE OXIDOREDUCTASE PIG3-RELATED"/>
    <property type="match status" value="1"/>
</dbReference>
<dbReference type="EnsemblProtists" id="EOD22954">
    <property type="protein sequence ID" value="EOD22954"/>
    <property type="gene ID" value="EMIHUDRAFT_447741"/>
</dbReference>
<sequence length="435" mass="45887">MSRLSDLCVALTGQDAVVVYHQLQAIAANVISWLLVLLRVRVPALRLGRKGADSAVLVLSPGGFERFALEPLPVESVVTVGYNVTAPTVERLPTCNSLARLPDGPPPGHAIVRIKAFSVNYADVTIRWGLYESAIKYVGYPICPGFDLAGVVERVGPGASVQEGDTVVGITFFGAYSERVLVPCHQLFAVPKGMSIAQAAALPSVSGTALHALALAGLWPSLPASRNRAVLVHSAAGGVGSMLVQMAKAIGCHPIVAVVGASHKVAACEALGATAVIDKSKEDLWSAASKAAPGGYCAIFDANGVQTLARSYSALAQTGTLVIYGFHTNLPTSSMLNPLAWVRMLVGILRMPRFDPMDLVLSSKSVAGFNLSFFADETRMVGRYFEQILAWVEDGSLALSNVTTFPMDELPRAHDAIQSGQSIGKLVCLTRHAGD</sequence>
<dbReference type="GO" id="GO:0070402">
    <property type="term" value="F:NADPH binding"/>
    <property type="evidence" value="ECO:0007669"/>
    <property type="project" value="TreeGrafter"/>
</dbReference>
<reference evidence="4" key="2">
    <citation type="submission" date="2024-10" db="UniProtKB">
        <authorList>
            <consortium name="EnsemblProtists"/>
        </authorList>
    </citation>
    <scope>IDENTIFICATION</scope>
</reference>
<feature type="domain" description="Enoyl reductase (ER)" evidence="3">
    <location>
        <begin position="90"/>
        <end position="428"/>
    </location>
</feature>
<dbReference type="InterPro" id="IPR011032">
    <property type="entry name" value="GroES-like_sf"/>
</dbReference>
<dbReference type="eggNOG" id="KOG1197">
    <property type="taxonomic scope" value="Eukaryota"/>
</dbReference>
<dbReference type="OMA" id="KHEVIKQ"/>
<dbReference type="HOGENOM" id="CLU_026673_3_1_1"/>
<dbReference type="InterPro" id="IPR013154">
    <property type="entry name" value="ADH-like_N"/>
</dbReference>
<dbReference type="Gene3D" id="3.90.180.10">
    <property type="entry name" value="Medium-chain alcohol dehydrogenases, catalytic domain"/>
    <property type="match status" value="1"/>
</dbReference>
<dbReference type="InterPro" id="IPR013149">
    <property type="entry name" value="ADH-like_C"/>
</dbReference>
<evidence type="ECO:0000313" key="5">
    <source>
        <dbReference type="Proteomes" id="UP000013827"/>
    </source>
</evidence>
<evidence type="ECO:0000256" key="1">
    <source>
        <dbReference type="ARBA" id="ARBA00022857"/>
    </source>
</evidence>
<accession>A0A0D3JHG9</accession>